<keyword evidence="3" id="KW-1185">Reference proteome</keyword>
<evidence type="ECO:0000313" key="2">
    <source>
        <dbReference type="EMBL" id="MBB5081328.1"/>
    </source>
</evidence>
<organism evidence="2 3">
    <name type="scientific">Nonomuraea endophytica</name>
    <dbReference type="NCBI Taxonomy" id="714136"/>
    <lineage>
        <taxon>Bacteria</taxon>
        <taxon>Bacillati</taxon>
        <taxon>Actinomycetota</taxon>
        <taxon>Actinomycetes</taxon>
        <taxon>Streptosporangiales</taxon>
        <taxon>Streptosporangiaceae</taxon>
        <taxon>Nonomuraea</taxon>
    </lineage>
</organism>
<sequence>MKAINKVTLQLSDLYGPRLRALDSATKYPAIPTYHTLDKSRRKSPLLDEDPISFRGTVWGYEKVDGTNGRIVLLPENSGWLIGSRDELLTAVGDLVVRDALGIVATLSRIAERLTNPRRDMVVTAYLEVYGQQGEAAAQYGNRSVSSARLFDVSLVPVSILDRDVEAVARWRDHGGQEWLDEGQLDGFAEDQSVQRAPELFALASHMLPTTVADMRVFMERYATTAAQLNGAPGRSEGLVLSSTDRRTKAKVRFADYDRTLALRADAAK</sequence>
<dbReference type="RefSeq" id="WP_184968594.1">
    <property type="nucleotide sequence ID" value="NZ_JACHIN010000010.1"/>
</dbReference>
<evidence type="ECO:0000313" key="3">
    <source>
        <dbReference type="Proteomes" id="UP000568380"/>
    </source>
</evidence>
<dbReference type="InterPro" id="IPR021122">
    <property type="entry name" value="RNA_ligase_dom_REL/Rnl2"/>
</dbReference>
<name>A0A7W8A862_9ACTN</name>
<protein>
    <recommendedName>
        <fullName evidence="1">RNA ligase domain-containing protein</fullName>
    </recommendedName>
</protein>
<accession>A0A7W8A862</accession>
<evidence type="ECO:0000259" key="1">
    <source>
        <dbReference type="Pfam" id="PF09414"/>
    </source>
</evidence>
<feature type="domain" description="RNA ligase" evidence="1">
    <location>
        <begin position="57"/>
        <end position="249"/>
    </location>
</feature>
<dbReference type="AlphaFoldDB" id="A0A7W8A862"/>
<dbReference type="Pfam" id="PF09414">
    <property type="entry name" value="RNA_ligase"/>
    <property type="match status" value="1"/>
</dbReference>
<gene>
    <name evidence="2" type="ORF">HNR40_006823</name>
</gene>
<comment type="caution">
    <text evidence="2">The sequence shown here is derived from an EMBL/GenBank/DDBJ whole genome shotgun (WGS) entry which is preliminary data.</text>
</comment>
<proteinExistence type="predicted"/>
<dbReference type="EMBL" id="JACHIN010000010">
    <property type="protein sequence ID" value="MBB5081328.1"/>
    <property type="molecule type" value="Genomic_DNA"/>
</dbReference>
<dbReference type="Proteomes" id="UP000568380">
    <property type="component" value="Unassembled WGS sequence"/>
</dbReference>
<reference evidence="2 3" key="1">
    <citation type="submission" date="2020-08" db="EMBL/GenBank/DDBJ databases">
        <title>Genomic Encyclopedia of Type Strains, Phase IV (KMG-IV): sequencing the most valuable type-strain genomes for metagenomic binning, comparative biology and taxonomic classification.</title>
        <authorList>
            <person name="Goeker M."/>
        </authorList>
    </citation>
    <scope>NUCLEOTIDE SEQUENCE [LARGE SCALE GENOMIC DNA]</scope>
    <source>
        <strain evidence="2 3">DSM 45385</strain>
    </source>
</reference>